<dbReference type="PIRSF" id="PIRSF028757">
    <property type="entry name" value="LD-carboxypeptidase"/>
    <property type="match status" value="1"/>
</dbReference>
<dbReference type="Proteomes" id="UP001268256">
    <property type="component" value="Unassembled WGS sequence"/>
</dbReference>
<evidence type="ECO:0000256" key="6">
    <source>
        <dbReference type="PIRSR" id="PIRSR028757-1"/>
    </source>
</evidence>
<dbReference type="Pfam" id="PF02016">
    <property type="entry name" value="Peptidase_S66"/>
    <property type="match status" value="1"/>
</dbReference>
<reference evidence="10" key="1">
    <citation type="submission" date="2023-07" db="EMBL/GenBank/DDBJ databases">
        <authorList>
            <person name="Luz R."/>
            <person name="Cordeiro R."/>
            <person name="Fonseca A."/>
            <person name="Goncalves V."/>
        </authorList>
    </citation>
    <scope>NUCLEOTIDE SEQUENCE [LARGE SCALE GENOMIC DNA]</scope>
    <source>
        <strain evidence="10">BACA0444</strain>
    </source>
</reference>
<evidence type="ECO:0000256" key="2">
    <source>
        <dbReference type="ARBA" id="ARBA00022645"/>
    </source>
</evidence>
<feature type="active site" description="Nucleophile" evidence="6">
    <location>
        <position position="107"/>
    </location>
</feature>
<dbReference type="CDD" id="cd07025">
    <property type="entry name" value="Peptidase_S66"/>
    <property type="match status" value="1"/>
</dbReference>
<dbReference type="InterPro" id="IPR027461">
    <property type="entry name" value="Carboxypeptidase_A_C_sf"/>
</dbReference>
<keyword evidence="3" id="KW-0645">Protease</keyword>
<evidence type="ECO:0000259" key="8">
    <source>
        <dbReference type="Pfam" id="PF17676"/>
    </source>
</evidence>
<evidence type="ECO:0000256" key="1">
    <source>
        <dbReference type="ARBA" id="ARBA00010233"/>
    </source>
</evidence>
<feature type="domain" description="LD-carboxypeptidase N-terminal" evidence="7">
    <location>
        <begin position="13"/>
        <end position="126"/>
    </location>
</feature>
<dbReference type="PANTHER" id="PTHR30237">
    <property type="entry name" value="MURAMOYLTETRAPEPTIDE CARBOXYPEPTIDASE"/>
    <property type="match status" value="1"/>
</dbReference>
<dbReference type="GO" id="GO:0006508">
    <property type="term" value="P:proteolysis"/>
    <property type="evidence" value="ECO:0007669"/>
    <property type="project" value="UniProtKB-KW"/>
</dbReference>
<comment type="similarity">
    <text evidence="1">Belongs to the peptidase S66 family.</text>
</comment>
<accession>A0AAE4FVX8</accession>
<protein>
    <submittedName>
        <fullName evidence="9">LD-carboxypeptidase</fullName>
    </submittedName>
</protein>
<organism evidence="9 10">
    <name type="scientific">Pseudocalidococcus azoricus BACA0444</name>
    <dbReference type="NCBI Taxonomy" id="2918990"/>
    <lineage>
        <taxon>Bacteria</taxon>
        <taxon>Bacillati</taxon>
        <taxon>Cyanobacteriota</taxon>
        <taxon>Cyanophyceae</taxon>
        <taxon>Acaryochloridales</taxon>
        <taxon>Thermosynechococcaceae</taxon>
        <taxon>Pseudocalidococcus</taxon>
        <taxon>Pseudocalidococcus azoricus</taxon>
    </lineage>
</organism>
<keyword evidence="5" id="KW-0720">Serine protease</keyword>
<dbReference type="InterPro" id="IPR040921">
    <property type="entry name" value="Peptidase_S66C"/>
</dbReference>
<sequence length="298" mass="32236">MLPPPLRPGDRLAVILPSGALRETTGFQAGIELWQQQGYQVDVHPQCSASWGYLAGADQQRREALRAVLLDPNIKGILCGRGGFGATRLLETWAWPEHSPKWLIGFSDITALLWSYASYGVVGIHGPVLTTLAAEPLWTRARLFNLVQHQAVAPLHGQAWVGGVVQGILWPGNLTVASHLLATQQLPAWSRVILALEDVGEAPYRLDRMLTQWRQTSAFQQVVGLALGRFSQCDPPGASPSLAVVEVLKDRCCDLGIPVVADLPFGHDGENAALPVGVPVELDGNQARLSLLEAKSHP</sequence>
<dbReference type="InterPro" id="IPR029062">
    <property type="entry name" value="Class_I_gatase-like"/>
</dbReference>
<dbReference type="EMBL" id="JAVMIP010000020">
    <property type="protein sequence ID" value="MDS3862041.1"/>
    <property type="molecule type" value="Genomic_DNA"/>
</dbReference>
<keyword evidence="10" id="KW-1185">Reference proteome</keyword>
<dbReference type="GO" id="GO:0008236">
    <property type="term" value="F:serine-type peptidase activity"/>
    <property type="evidence" value="ECO:0007669"/>
    <property type="project" value="UniProtKB-KW"/>
</dbReference>
<comment type="caution">
    <text evidence="9">The sequence shown here is derived from an EMBL/GenBank/DDBJ whole genome shotgun (WGS) entry which is preliminary data.</text>
</comment>
<gene>
    <name evidence="9" type="ORF">RIF25_14660</name>
</gene>
<evidence type="ECO:0000256" key="3">
    <source>
        <dbReference type="ARBA" id="ARBA00022670"/>
    </source>
</evidence>
<dbReference type="SUPFAM" id="SSF52317">
    <property type="entry name" value="Class I glutamine amidotransferase-like"/>
    <property type="match status" value="1"/>
</dbReference>
<dbReference type="AlphaFoldDB" id="A0AAE4FVX8"/>
<keyword evidence="2" id="KW-0121">Carboxypeptidase</keyword>
<feature type="domain" description="LD-carboxypeptidase C-terminal" evidence="8">
    <location>
        <begin position="166"/>
        <end position="282"/>
    </location>
</feature>
<dbReference type="InterPro" id="IPR027478">
    <property type="entry name" value="LdcA_N"/>
</dbReference>
<dbReference type="SUPFAM" id="SSF141986">
    <property type="entry name" value="LD-carboxypeptidase A C-terminal domain-like"/>
    <property type="match status" value="1"/>
</dbReference>
<evidence type="ECO:0000256" key="4">
    <source>
        <dbReference type="ARBA" id="ARBA00022801"/>
    </source>
</evidence>
<dbReference type="Gene3D" id="3.40.50.10740">
    <property type="entry name" value="Class I glutamine amidotransferase-like"/>
    <property type="match status" value="1"/>
</dbReference>
<keyword evidence="4" id="KW-0378">Hydrolase</keyword>
<dbReference type="PANTHER" id="PTHR30237:SF2">
    <property type="entry name" value="MUREIN TETRAPEPTIDE CARBOXYPEPTIDASE"/>
    <property type="match status" value="1"/>
</dbReference>
<proteinExistence type="inferred from homology"/>
<dbReference type="Gene3D" id="3.50.30.60">
    <property type="entry name" value="LD-carboxypeptidase A C-terminal domain-like"/>
    <property type="match status" value="1"/>
</dbReference>
<feature type="active site" description="Charge relay system" evidence="6">
    <location>
        <position position="267"/>
    </location>
</feature>
<feature type="active site" description="Charge relay system" evidence="6">
    <location>
        <position position="197"/>
    </location>
</feature>
<evidence type="ECO:0000313" key="10">
    <source>
        <dbReference type="Proteomes" id="UP001268256"/>
    </source>
</evidence>
<dbReference type="Pfam" id="PF17676">
    <property type="entry name" value="Peptidase_S66C"/>
    <property type="match status" value="1"/>
</dbReference>
<evidence type="ECO:0000313" key="9">
    <source>
        <dbReference type="EMBL" id="MDS3862041.1"/>
    </source>
</evidence>
<evidence type="ECO:0000259" key="7">
    <source>
        <dbReference type="Pfam" id="PF02016"/>
    </source>
</evidence>
<dbReference type="RefSeq" id="WP_322879258.1">
    <property type="nucleotide sequence ID" value="NZ_JAVMIP010000020.1"/>
</dbReference>
<dbReference type="GO" id="GO:0004180">
    <property type="term" value="F:carboxypeptidase activity"/>
    <property type="evidence" value="ECO:0007669"/>
    <property type="project" value="UniProtKB-KW"/>
</dbReference>
<dbReference type="InterPro" id="IPR003507">
    <property type="entry name" value="S66_fam"/>
</dbReference>
<dbReference type="InterPro" id="IPR040449">
    <property type="entry name" value="Peptidase_S66_N"/>
</dbReference>
<evidence type="ECO:0000256" key="5">
    <source>
        <dbReference type="ARBA" id="ARBA00022825"/>
    </source>
</evidence>
<name>A0AAE4FVX8_9CYAN</name>